<dbReference type="PROSITE" id="PS51194">
    <property type="entry name" value="HELICASE_CTER"/>
    <property type="match status" value="1"/>
</dbReference>
<dbReference type="SUPFAM" id="SSF52540">
    <property type="entry name" value="P-loop containing nucleoside triphosphate hydrolases"/>
    <property type="match status" value="1"/>
</dbReference>
<dbReference type="InterPro" id="IPR011545">
    <property type="entry name" value="DEAD/DEAH_box_helicase_dom"/>
</dbReference>
<keyword evidence="4" id="KW-0347">Helicase</keyword>
<evidence type="ECO:0000256" key="1">
    <source>
        <dbReference type="ARBA" id="ARBA00012552"/>
    </source>
</evidence>
<sequence>MSSQLAHDLNDNKWRSDDITVTGDEESEVTFSSLNLSPNVGSGLRANGFVRLSAIQLHAIPLGRCGVDLILQSKSGTGKTCVFVVIALELLEAFQSTAIQVIVVCPTREIAVQTNQVINSLATHSPHVRSCPVIGGTKLKDDVNVLSGCQAVVGTPGRIKQLIELNVLKTNSIRLLVLDECDKLLDNNFRQQIDDIFGSLPQNKQTIAVSATMTSELAHFLTQYMRTPVFVRLNADNPALIGVKQLYTITEYHHLNHINFDNKIEPLIEILANVSFSQCLVFSNYQTRARMLCDKLNALNWKTTYISAEKCQSERLKAISKLRKYKCRVLVSTDLTARGIDVQNVNLVINMDTPFDAQTYLHRIGRAGRFGTRGIAITIASNGREAELLHNIIKDCKLNVEKLKHPIPEDIWKMDDSDEDFALIEKAVNLEKVNQDLPEDYEEYNPLERYSTIQIVMVWKKMANICVKRKKRFAMIC</sequence>
<feature type="domain" description="DEAD-box RNA helicase Q" evidence="9">
    <location>
        <begin position="29"/>
        <end position="57"/>
    </location>
</feature>
<evidence type="ECO:0000313" key="11">
    <source>
        <dbReference type="Proteomes" id="UP000759131"/>
    </source>
</evidence>
<dbReference type="PANTHER" id="PTHR47959:SF1">
    <property type="entry name" value="ATP-DEPENDENT RNA HELICASE DBPA"/>
    <property type="match status" value="1"/>
</dbReference>
<evidence type="ECO:0000259" key="8">
    <source>
        <dbReference type="PROSITE" id="PS51194"/>
    </source>
</evidence>
<keyword evidence="2" id="KW-0547">Nucleotide-binding</keyword>
<dbReference type="InterPro" id="IPR014001">
    <property type="entry name" value="Helicase_ATP-bd"/>
</dbReference>
<dbReference type="InterPro" id="IPR001650">
    <property type="entry name" value="Helicase_C-like"/>
</dbReference>
<feature type="short sequence motif" description="Q motif" evidence="6">
    <location>
        <begin position="29"/>
        <end position="57"/>
    </location>
</feature>
<gene>
    <name evidence="10" type="ORF">OSB1V03_LOCUS14305</name>
</gene>
<keyword evidence="3" id="KW-0378">Hydrolase</keyword>
<feature type="domain" description="Helicase ATP-binding" evidence="7">
    <location>
        <begin position="60"/>
        <end position="231"/>
    </location>
</feature>
<dbReference type="InterPro" id="IPR014014">
    <property type="entry name" value="RNA_helicase_DEAD_Q_motif"/>
</dbReference>
<dbReference type="CDD" id="cd18787">
    <property type="entry name" value="SF2_C_DEAD"/>
    <property type="match status" value="1"/>
</dbReference>
<dbReference type="EC" id="3.6.4.13" evidence="1"/>
<evidence type="ECO:0000256" key="4">
    <source>
        <dbReference type="ARBA" id="ARBA00022806"/>
    </source>
</evidence>
<accession>A0A7R9Q719</accession>
<organism evidence="10">
    <name type="scientific">Medioppia subpectinata</name>
    <dbReference type="NCBI Taxonomy" id="1979941"/>
    <lineage>
        <taxon>Eukaryota</taxon>
        <taxon>Metazoa</taxon>
        <taxon>Ecdysozoa</taxon>
        <taxon>Arthropoda</taxon>
        <taxon>Chelicerata</taxon>
        <taxon>Arachnida</taxon>
        <taxon>Acari</taxon>
        <taxon>Acariformes</taxon>
        <taxon>Sarcoptiformes</taxon>
        <taxon>Oribatida</taxon>
        <taxon>Brachypylina</taxon>
        <taxon>Oppioidea</taxon>
        <taxon>Oppiidae</taxon>
        <taxon>Medioppia</taxon>
    </lineage>
</organism>
<dbReference type="AlphaFoldDB" id="A0A7R9Q719"/>
<dbReference type="GO" id="GO:0016787">
    <property type="term" value="F:hydrolase activity"/>
    <property type="evidence" value="ECO:0007669"/>
    <property type="project" value="UniProtKB-KW"/>
</dbReference>
<evidence type="ECO:0000256" key="6">
    <source>
        <dbReference type="PROSITE-ProRule" id="PRU00552"/>
    </source>
</evidence>
<evidence type="ECO:0000256" key="2">
    <source>
        <dbReference type="ARBA" id="ARBA00022741"/>
    </source>
</evidence>
<dbReference type="Proteomes" id="UP000759131">
    <property type="component" value="Unassembled WGS sequence"/>
</dbReference>
<dbReference type="SMART" id="SM00487">
    <property type="entry name" value="DEXDc"/>
    <property type="match status" value="1"/>
</dbReference>
<dbReference type="PANTHER" id="PTHR47959">
    <property type="entry name" value="ATP-DEPENDENT RNA HELICASE RHLE-RELATED"/>
    <property type="match status" value="1"/>
</dbReference>
<reference evidence="10" key="1">
    <citation type="submission" date="2020-11" db="EMBL/GenBank/DDBJ databases">
        <authorList>
            <person name="Tran Van P."/>
        </authorList>
    </citation>
    <scope>NUCLEOTIDE SEQUENCE</scope>
</reference>
<dbReference type="EMBL" id="OC868169">
    <property type="protein sequence ID" value="CAD7633909.1"/>
    <property type="molecule type" value="Genomic_DNA"/>
</dbReference>
<dbReference type="SMART" id="SM00490">
    <property type="entry name" value="HELICc"/>
    <property type="match status" value="1"/>
</dbReference>
<dbReference type="GO" id="GO:0005524">
    <property type="term" value="F:ATP binding"/>
    <property type="evidence" value="ECO:0007669"/>
    <property type="project" value="UniProtKB-KW"/>
</dbReference>
<dbReference type="EMBL" id="CAJPIZ010013594">
    <property type="protein sequence ID" value="CAG2114339.1"/>
    <property type="molecule type" value="Genomic_DNA"/>
</dbReference>
<proteinExistence type="predicted"/>
<evidence type="ECO:0000313" key="10">
    <source>
        <dbReference type="EMBL" id="CAD7633909.1"/>
    </source>
</evidence>
<dbReference type="GO" id="GO:0003724">
    <property type="term" value="F:RNA helicase activity"/>
    <property type="evidence" value="ECO:0007669"/>
    <property type="project" value="UniProtKB-EC"/>
</dbReference>
<dbReference type="InterPro" id="IPR050079">
    <property type="entry name" value="DEAD_box_RNA_helicase"/>
</dbReference>
<evidence type="ECO:0000256" key="5">
    <source>
        <dbReference type="ARBA" id="ARBA00022840"/>
    </source>
</evidence>
<dbReference type="GO" id="GO:0003676">
    <property type="term" value="F:nucleic acid binding"/>
    <property type="evidence" value="ECO:0007669"/>
    <property type="project" value="InterPro"/>
</dbReference>
<dbReference type="Pfam" id="PF00270">
    <property type="entry name" value="DEAD"/>
    <property type="match status" value="1"/>
</dbReference>
<evidence type="ECO:0000256" key="3">
    <source>
        <dbReference type="ARBA" id="ARBA00022801"/>
    </source>
</evidence>
<dbReference type="InterPro" id="IPR027417">
    <property type="entry name" value="P-loop_NTPase"/>
</dbReference>
<evidence type="ECO:0000259" key="9">
    <source>
        <dbReference type="PROSITE" id="PS51195"/>
    </source>
</evidence>
<evidence type="ECO:0000259" key="7">
    <source>
        <dbReference type="PROSITE" id="PS51192"/>
    </source>
</evidence>
<dbReference type="PROSITE" id="PS51195">
    <property type="entry name" value="Q_MOTIF"/>
    <property type="match status" value="1"/>
</dbReference>
<dbReference type="OrthoDB" id="434041at2759"/>
<dbReference type="PROSITE" id="PS51192">
    <property type="entry name" value="HELICASE_ATP_BIND_1"/>
    <property type="match status" value="1"/>
</dbReference>
<feature type="domain" description="Helicase C-terminal" evidence="8">
    <location>
        <begin position="266"/>
        <end position="411"/>
    </location>
</feature>
<protein>
    <recommendedName>
        <fullName evidence="1">RNA helicase</fullName>
        <ecNumber evidence="1">3.6.4.13</ecNumber>
    </recommendedName>
</protein>
<dbReference type="Gene3D" id="3.40.50.300">
    <property type="entry name" value="P-loop containing nucleotide triphosphate hydrolases"/>
    <property type="match status" value="2"/>
</dbReference>
<keyword evidence="5" id="KW-0067">ATP-binding</keyword>
<dbReference type="GO" id="GO:0005829">
    <property type="term" value="C:cytosol"/>
    <property type="evidence" value="ECO:0007669"/>
    <property type="project" value="TreeGrafter"/>
</dbReference>
<name>A0A7R9Q719_9ACAR</name>
<dbReference type="Pfam" id="PF00271">
    <property type="entry name" value="Helicase_C"/>
    <property type="match status" value="1"/>
</dbReference>
<keyword evidence="11" id="KW-1185">Reference proteome</keyword>